<dbReference type="GeneID" id="29419501"/>
<feature type="binding site" evidence="4">
    <location>
        <position position="130"/>
    </location>
    <ligand>
        <name>NAD(+)</name>
        <dbReference type="ChEBI" id="CHEBI:57540"/>
    </ligand>
</feature>
<feature type="binding site" evidence="4">
    <location>
        <begin position="93"/>
        <end position="97"/>
    </location>
    <ligand>
        <name>NAD(+)</name>
        <dbReference type="ChEBI" id="CHEBI:57540"/>
    </ligand>
</feature>
<comment type="cofactor">
    <cofactor evidence="3">
        <name>Zn(2+)</name>
        <dbReference type="ChEBI" id="CHEBI:29105"/>
    </cofactor>
    <text evidence="3">Binds 1 zinc ion per subunit.</text>
</comment>
<evidence type="ECO:0000256" key="1">
    <source>
        <dbReference type="ARBA" id="ARBA00022723"/>
    </source>
</evidence>
<dbReference type="PIRSF" id="PIRSF000112">
    <property type="entry name" value="Glycerol_dehydrogenase"/>
    <property type="match status" value="1"/>
</dbReference>
<dbReference type="InterPro" id="IPR016205">
    <property type="entry name" value="Glycerol_DH"/>
</dbReference>
<accession>A0A0A7HGJ9</accession>
<sequence>MINIKTPDSYVSGEYVLEKCGKYISKLGKYALIICGKTAWSKTQIKILSSLTKERIEYKIEKYEGYCTFNSIEKYAEIAKQLKVDIIVGVGGGKIMDLAKAVGEMTKLSVITIPTIAATCAAWSALSVIYDNNGQYTDYIILSKAPKIILVDINVILDAPIRYLNSGIADSIVKWYEILPNLHSNDDISLKIGLQTAKLALIILEKYTTGLYVESNNNYITNGQYKDVIDSIIILAGLAGSFRSQKNIISISHSIHDSLTYIPETKYALHGQKVIFGLIVQFILEKKTDKEIYKLIDFANALSLPVTLKQLGIKYDVSNSISNIASGVHINSCTENDLNFNVNYKLIKQAIAKADQLGTKSLKRKYNKENEPLSAIV</sequence>
<dbReference type="AlphaFoldDB" id="A0A0A7HGJ9"/>
<dbReference type="GO" id="GO:0046872">
    <property type="term" value="F:metal ion binding"/>
    <property type="evidence" value="ECO:0007669"/>
    <property type="project" value="UniProtKB-KW"/>
</dbReference>
<feature type="binding site" evidence="3">
    <location>
        <position position="170"/>
    </location>
    <ligand>
        <name>glycerol</name>
        <dbReference type="ChEBI" id="CHEBI:17754"/>
    </ligand>
</feature>
<evidence type="ECO:0000256" key="2">
    <source>
        <dbReference type="ARBA" id="ARBA00023002"/>
    </source>
</evidence>
<dbReference type="SUPFAM" id="SSF56796">
    <property type="entry name" value="Dehydroquinate synthase-like"/>
    <property type="match status" value="1"/>
</dbReference>
<name>A0A0A7HGJ9_CLOTY</name>
<protein>
    <recommendedName>
        <fullName evidence="5">Alcohol dehydrogenase iron-type/glycerol dehydrogenase GldA domain-containing protein</fullName>
    </recommendedName>
</protein>
<dbReference type="Gene3D" id="3.40.50.1970">
    <property type="match status" value="1"/>
</dbReference>
<dbReference type="PANTHER" id="PTHR43616">
    <property type="entry name" value="GLYCEROL DEHYDROGENASE"/>
    <property type="match status" value="1"/>
</dbReference>
<keyword evidence="4" id="KW-0520">NAD</keyword>
<dbReference type="KEGG" id="ctyk:CTK_C14920"/>
<dbReference type="CDD" id="cd08550">
    <property type="entry name" value="GlyDH-like"/>
    <property type="match status" value="1"/>
</dbReference>
<dbReference type="InterPro" id="IPR001670">
    <property type="entry name" value="ADH_Fe/GldA"/>
</dbReference>
<dbReference type="PATRIC" id="fig|1519.11.peg.1492"/>
<evidence type="ECO:0000313" key="6">
    <source>
        <dbReference type="EMBL" id="AIZ03687.1"/>
    </source>
</evidence>
<dbReference type="EMBL" id="KM108024">
    <property type="protein sequence ID" value="AIZ03687.1"/>
    <property type="molecule type" value="Genomic_DNA"/>
</dbReference>
<feature type="domain" description="Alcohol dehydrogenase iron-type/glycerol dehydrogenase GldA" evidence="5">
    <location>
        <begin position="7"/>
        <end position="152"/>
    </location>
</feature>
<keyword evidence="1 3" id="KW-0479">Metal-binding</keyword>
<feature type="binding site" evidence="4">
    <location>
        <position position="124"/>
    </location>
    <ligand>
        <name>NAD(+)</name>
        <dbReference type="ChEBI" id="CHEBI:57540"/>
    </ligand>
</feature>
<proteinExistence type="predicted"/>
<dbReference type="RefSeq" id="WP_017895645.1">
    <property type="nucleotide sequence ID" value="NZ_CP014170.1"/>
</dbReference>
<evidence type="ECO:0000256" key="3">
    <source>
        <dbReference type="PIRSR" id="PIRSR000112-1"/>
    </source>
</evidence>
<keyword evidence="2" id="KW-0560">Oxidoreductase</keyword>
<feature type="binding site" evidence="3">
    <location>
        <position position="270"/>
    </location>
    <ligand>
        <name>glycerol</name>
        <dbReference type="ChEBI" id="CHEBI:17754"/>
    </ligand>
</feature>
<keyword evidence="3" id="KW-0862">Zinc</keyword>
<dbReference type="GO" id="GO:0016614">
    <property type="term" value="F:oxidoreductase activity, acting on CH-OH group of donors"/>
    <property type="evidence" value="ECO:0007669"/>
    <property type="project" value="InterPro"/>
</dbReference>
<organism evidence="6">
    <name type="scientific">Clostridium tyrobutyricum</name>
    <dbReference type="NCBI Taxonomy" id="1519"/>
    <lineage>
        <taxon>Bacteria</taxon>
        <taxon>Bacillati</taxon>
        <taxon>Bacillota</taxon>
        <taxon>Clostridia</taxon>
        <taxon>Eubacteriales</taxon>
        <taxon>Clostridiaceae</taxon>
        <taxon>Clostridium</taxon>
    </lineage>
</organism>
<dbReference type="PANTHER" id="PTHR43616:SF3">
    <property type="entry name" value="HYDROXYCARBOXYLATE DEHYDROGENASE A"/>
    <property type="match status" value="1"/>
</dbReference>
<feature type="binding site" evidence="4">
    <location>
        <position position="126"/>
    </location>
    <ligand>
        <name>NAD(+)</name>
        <dbReference type="ChEBI" id="CHEBI:57540"/>
    </ligand>
</feature>
<dbReference type="Gene3D" id="1.20.1090.10">
    <property type="entry name" value="Dehydroquinate synthase-like - alpha domain"/>
    <property type="match status" value="1"/>
</dbReference>
<feature type="binding site" evidence="3">
    <location>
        <position position="253"/>
    </location>
    <ligand>
        <name>glycerol</name>
        <dbReference type="ChEBI" id="CHEBI:17754"/>
    </ligand>
</feature>
<gene>
    <name evidence="6" type="primary">gldA</name>
    <name evidence="6" type="ORF">CTB_08070</name>
</gene>
<evidence type="ECO:0000256" key="4">
    <source>
        <dbReference type="PIRSR" id="PIRSR000112-3"/>
    </source>
</evidence>
<evidence type="ECO:0000259" key="5">
    <source>
        <dbReference type="Pfam" id="PF00465"/>
    </source>
</evidence>
<reference evidence="6" key="1">
    <citation type="submission" date="2014-07" db="EMBL/GenBank/DDBJ databases">
        <title>Clostridium tyrobutyricum BAS7.</title>
        <authorList>
            <person name="Kim S."/>
            <person name="Choi O."/>
            <person name="Woo H.M."/>
            <person name="Sang B.-I."/>
            <person name="Um Y."/>
        </authorList>
    </citation>
    <scope>NUCLEOTIDE SEQUENCE</scope>
    <source>
        <strain evidence="6">BAS7</strain>
    </source>
</reference>
<dbReference type="Pfam" id="PF00465">
    <property type="entry name" value="Fe-ADH"/>
    <property type="match status" value="1"/>
</dbReference>